<comment type="subcellular location">
    <subcellularLocation>
        <location evidence="1">Secreted</location>
    </subcellularLocation>
</comment>
<sequence>MPQANNMGDMRLSYPLEIPPGRVGMQPQLGVSYSSAGGNGWMDLNWSLSIPSVDIHTGWGVPRYDAGLETETYTLSGGMLTPLAH</sequence>
<accession>A0ABT7VV83</accession>
<comment type="caution">
    <text evidence="4">The sequence shown here is derived from an EMBL/GenBank/DDBJ whole genome shotgun (WGS) entry which is preliminary data.</text>
</comment>
<dbReference type="EMBL" id="JAUCGM010000660">
    <property type="protein sequence ID" value="MDM8563471.1"/>
    <property type="molecule type" value="Genomic_DNA"/>
</dbReference>
<dbReference type="Proteomes" id="UP001171945">
    <property type="component" value="Unassembled WGS sequence"/>
</dbReference>
<keyword evidence="5" id="KW-1185">Reference proteome</keyword>
<evidence type="ECO:0000256" key="3">
    <source>
        <dbReference type="ARBA" id="ARBA00023026"/>
    </source>
</evidence>
<keyword evidence="3" id="KW-0843">Virulence</keyword>
<dbReference type="Pfam" id="PF03534">
    <property type="entry name" value="SpvB"/>
    <property type="match status" value="1"/>
</dbReference>
<dbReference type="InterPro" id="IPR003284">
    <property type="entry name" value="Sal_SpvB"/>
</dbReference>
<protein>
    <submittedName>
        <fullName evidence="4">SpvB/TcaC N-terminal domain-containing protein</fullName>
    </submittedName>
</protein>
<evidence type="ECO:0000313" key="5">
    <source>
        <dbReference type="Proteomes" id="UP001171945"/>
    </source>
</evidence>
<keyword evidence="2" id="KW-0964">Secreted</keyword>
<name>A0ABT7VV83_9GAMM</name>
<evidence type="ECO:0000313" key="4">
    <source>
        <dbReference type="EMBL" id="MDM8563471.1"/>
    </source>
</evidence>
<reference evidence="4" key="1">
    <citation type="submission" date="2023-06" db="EMBL/GenBank/DDBJ databases">
        <title>Uncultivated large filamentous bacteria from sulfidic sediments reveal new species and different genomic features in energy metabolism and defense.</title>
        <authorList>
            <person name="Fonseca A."/>
        </authorList>
    </citation>
    <scope>NUCLEOTIDE SEQUENCE</scope>
    <source>
        <strain evidence="4">HSG4</strain>
    </source>
</reference>
<evidence type="ECO:0000256" key="1">
    <source>
        <dbReference type="ARBA" id="ARBA00004613"/>
    </source>
</evidence>
<evidence type="ECO:0000256" key="2">
    <source>
        <dbReference type="ARBA" id="ARBA00022525"/>
    </source>
</evidence>
<organism evidence="4 5">
    <name type="scientific">Candidatus Marithioploca araucensis</name>
    <dbReference type="NCBI Taxonomy" id="70273"/>
    <lineage>
        <taxon>Bacteria</taxon>
        <taxon>Pseudomonadati</taxon>
        <taxon>Pseudomonadota</taxon>
        <taxon>Gammaproteobacteria</taxon>
        <taxon>Thiotrichales</taxon>
        <taxon>Thiotrichaceae</taxon>
        <taxon>Candidatus Marithioploca</taxon>
    </lineage>
</organism>
<gene>
    <name evidence="4" type="ORF">QUF54_08975</name>
</gene>
<proteinExistence type="predicted"/>